<evidence type="ECO:0000256" key="1">
    <source>
        <dbReference type="SAM" id="MobiDB-lite"/>
    </source>
</evidence>
<evidence type="ECO:0000313" key="2">
    <source>
        <dbReference type="EMBL" id="CAH9413784.1"/>
    </source>
</evidence>
<proteinExistence type="predicted"/>
<sequence>MVVRMPTKKYTVTLPEKPAEETLAEVGPGGLSAYATRVVERRREQDRPGELVAPVGGPGRE</sequence>
<name>A0ABM9GQV1_STRGL</name>
<comment type="caution">
    <text evidence="2">The sequence shown here is derived from an EMBL/GenBank/DDBJ whole genome shotgun (WGS) entry which is preliminary data.</text>
</comment>
<protein>
    <submittedName>
        <fullName evidence="2">Uncharacterized protein</fullName>
    </submittedName>
</protein>
<accession>A0ABM9GQV1</accession>
<dbReference type="EMBL" id="CAKXYP010000002">
    <property type="protein sequence ID" value="CAH9413784.1"/>
    <property type="molecule type" value="Genomic_DNA"/>
</dbReference>
<evidence type="ECO:0000313" key="3">
    <source>
        <dbReference type="Proteomes" id="UP001154015"/>
    </source>
</evidence>
<organism evidence="2 3">
    <name type="scientific">Streptomyces globisporus</name>
    <dbReference type="NCBI Taxonomy" id="1908"/>
    <lineage>
        <taxon>Bacteria</taxon>
        <taxon>Bacillati</taxon>
        <taxon>Actinomycetota</taxon>
        <taxon>Actinomycetes</taxon>
        <taxon>Kitasatosporales</taxon>
        <taxon>Streptomycetaceae</taxon>
        <taxon>Streptomyces</taxon>
    </lineage>
</organism>
<reference evidence="2" key="1">
    <citation type="submission" date="2022-03" db="EMBL/GenBank/DDBJ databases">
        <authorList>
            <person name="Leyn A S."/>
        </authorList>
    </citation>
    <scope>NUCLEOTIDE SEQUENCE</scope>
    <source>
        <strain evidence="2">Streptomyces globisporus 4-3</strain>
    </source>
</reference>
<keyword evidence="3" id="KW-1185">Reference proteome</keyword>
<feature type="region of interest" description="Disordered" evidence="1">
    <location>
        <begin position="40"/>
        <end position="61"/>
    </location>
</feature>
<gene>
    <name evidence="2" type="ORF">SGL43_00783</name>
</gene>
<feature type="compositionally biased region" description="Basic and acidic residues" evidence="1">
    <location>
        <begin position="40"/>
        <end position="49"/>
    </location>
</feature>
<dbReference type="Proteomes" id="UP001154015">
    <property type="component" value="Unassembled WGS sequence"/>
</dbReference>